<feature type="domain" description="C2H2-type" evidence="3">
    <location>
        <begin position="684"/>
        <end position="714"/>
    </location>
</feature>
<organism evidence="4 5">
    <name type="scientific">Schizothecium vesticola</name>
    <dbReference type="NCBI Taxonomy" id="314040"/>
    <lineage>
        <taxon>Eukaryota</taxon>
        <taxon>Fungi</taxon>
        <taxon>Dikarya</taxon>
        <taxon>Ascomycota</taxon>
        <taxon>Pezizomycotina</taxon>
        <taxon>Sordariomycetes</taxon>
        <taxon>Sordariomycetidae</taxon>
        <taxon>Sordariales</taxon>
        <taxon>Schizotheciaceae</taxon>
        <taxon>Schizothecium</taxon>
    </lineage>
</organism>
<dbReference type="PANTHER" id="PTHR35391:SF7">
    <property type="entry name" value="C2H2-TYPE DOMAIN-CONTAINING PROTEIN"/>
    <property type="match status" value="1"/>
</dbReference>
<dbReference type="GO" id="GO:0042393">
    <property type="term" value="F:histone binding"/>
    <property type="evidence" value="ECO:0007669"/>
    <property type="project" value="InterPro"/>
</dbReference>
<dbReference type="SUPFAM" id="SSF57667">
    <property type="entry name" value="beta-beta-alpha zinc fingers"/>
    <property type="match status" value="1"/>
</dbReference>
<feature type="compositionally biased region" description="Basic residues" evidence="2">
    <location>
        <begin position="610"/>
        <end position="623"/>
    </location>
</feature>
<dbReference type="InterPro" id="IPR036236">
    <property type="entry name" value="Znf_C2H2_sf"/>
</dbReference>
<evidence type="ECO:0000313" key="5">
    <source>
        <dbReference type="Proteomes" id="UP001172155"/>
    </source>
</evidence>
<dbReference type="Gene3D" id="3.30.160.60">
    <property type="entry name" value="Classic Zinc Finger"/>
    <property type="match status" value="1"/>
</dbReference>
<accession>A0AA40EG04</accession>
<sequence length="766" mass="86615">MDITMSFDIAPTEPEGADTLPYLAHEVRQLYQELLLHPDNKTRSSQDSQNLVDHFGRLRIWMEQTGAALENQDSLSNSLRNEPSLRTSVADVLGQLKMLLSAAKSTHPSSSSSKPALLAPESHHDAESSFTSDSEYSAESQQTGSAHDATKTRPRISRFSLVLSHIFEQIGLLYHYSAIFRRPRLQGRYLHSKSETSDPAIPHYEHSHVQQRVREWSSCASAPSREPGEEIKVSPVSQHSRPEFSFEEDVLCLRLAAANTRRREQLRYWAKRPFAEGHDQGIEPSLPRGTAASAPSEGPSRRSNTTTVNTFSSVARSDIYEAEMQVGQSRTTYADSTMSDMESSTSARVPGIPSVASSSPTFECPFCRMTLDSAPMQTRNTWKRHVFRDLRPYTCTFLQCSNPDKLYATRREWIYHEMQMHRRQWKCRPCRDSFETKEDMASHLQSSHPEWEERQFPAVLEVSEAPLDGSQQQSCPLCQLPFSLSVLLKHVADHMEQLALFALPSGDHGPPQEPSSAALSSLDTIDDDDIRMGDDNADRPGEYDNLGTSSPPSPQRITDHGSENEWPDLVLDRGARERTKVKYDDGLTEEQWLIAVDDDDESPEAAAARKAARKERREQKRVKGAGGGSVSAPPTSPQLLPDRFPLVEALVGADQTVFACDQCDRVFDQVYKLNHHKRYHDRPHECPDAGCTMRFGTKTHLDRHISDKHLKSRKFYCTFHECPYSKQGGRSFPRKDNWRRHMVNKHGIVPEAEPDPMFVDQPDYNT</sequence>
<dbReference type="PROSITE" id="PS50157">
    <property type="entry name" value="ZINC_FINGER_C2H2_2"/>
    <property type="match status" value="3"/>
</dbReference>
<keyword evidence="1" id="KW-0862">Zinc</keyword>
<dbReference type="InterPro" id="IPR013087">
    <property type="entry name" value="Znf_C2H2_type"/>
</dbReference>
<proteinExistence type="predicted"/>
<keyword evidence="1" id="KW-0863">Zinc-finger</keyword>
<name>A0AA40EG04_9PEZI</name>
<evidence type="ECO:0000256" key="2">
    <source>
        <dbReference type="SAM" id="MobiDB-lite"/>
    </source>
</evidence>
<dbReference type="PANTHER" id="PTHR35391">
    <property type="entry name" value="C2H2-TYPE DOMAIN-CONTAINING PROTEIN-RELATED"/>
    <property type="match status" value="1"/>
</dbReference>
<comment type="caution">
    <text evidence="4">The sequence shown here is derived from an EMBL/GenBank/DDBJ whole genome shotgun (WGS) entry which is preliminary data.</text>
</comment>
<dbReference type="Proteomes" id="UP001172155">
    <property type="component" value="Unassembled WGS sequence"/>
</dbReference>
<dbReference type="InterPro" id="IPR029295">
    <property type="entry name" value="SnAC"/>
</dbReference>
<evidence type="ECO:0000259" key="3">
    <source>
        <dbReference type="PROSITE" id="PS50157"/>
    </source>
</evidence>
<dbReference type="Pfam" id="PF14619">
    <property type="entry name" value="SnAC"/>
    <property type="match status" value="1"/>
</dbReference>
<feature type="compositionally biased region" description="Polar residues" evidence="2">
    <location>
        <begin position="128"/>
        <end position="145"/>
    </location>
</feature>
<dbReference type="SMART" id="SM01314">
    <property type="entry name" value="SnAC"/>
    <property type="match status" value="1"/>
</dbReference>
<dbReference type="SMART" id="SM00355">
    <property type="entry name" value="ZnF_C2H2"/>
    <property type="match status" value="6"/>
</dbReference>
<dbReference type="GO" id="GO:0008270">
    <property type="term" value="F:zinc ion binding"/>
    <property type="evidence" value="ECO:0007669"/>
    <property type="project" value="UniProtKB-KW"/>
</dbReference>
<feature type="compositionally biased region" description="Low complexity" evidence="2">
    <location>
        <begin position="301"/>
        <end position="310"/>
    </location>
</feature>
<feature type="domain" description="C2H2-type" evidence="3">
    <location>
        <begin position="658"/>
        <end position="685"/>
    </location>
</feature>
<keyword evidence="5" id="KW-1185">Reference proteome</keyword>
<reference evidence="4" key="1">
    <citation type="submission" date="2023-06" db="EMBL/GenBank/DDBJ databases">
        <title>Genome-scale phylogeny and comparative genomics of the fungal order Sordariales.</title>
        <authorList>
            <consortium name="Lawrence Berkeley National Laboratory"/>
            <person name="Hensen N."/>
            <person name="Bonometti L."/>
            <person name="Westerberg I."/>
            <person name="Brannstrom I.O."/>
            <person name="Guillou S."/>
            <person name="Cros-Aarteil S."/>
            <person name="Calhoun S."/>
            <person name="Haridas S."/>
            <person name="Kuo A."/>
            <person name="Mondo S."/>
            <person name="Pangilinan J."/>
            <person name="Riley R."/>
            <person name="LaButti K."/>
            <person name="Andreopoulos B."/>
            <person name="Lipzen A."/>
            <person name="Chen C."/>
            <person name="Yanf M."/>
            <person name="Daum C."/>
            <person name="Ng V."/>
            <person name="Clum A."/>
            <person name="Steindorff A."/>
            <person name="Ohm R."/>
            <person name="Martin F."/>
            <person name="Silar P."/>
            <person name="Natvig D."/>
            <person name="Lalanne C."/>
            <person name="Gautier V."/>
            <person name="Ament-velasquez S.L."/>
            <person name="Kruys A."/>
            <person name="Hutchinson M.I."/>
            <person name="Powell A.J."/>
            <person name="Barry K."/>
            <person name="Miller A.N."/>
            <person name="Grigoriev I.V."/>
            <person name="Debuchy R."/>
            <person name="Gladieux P."/>
            <person name="Thoren M.H."/>
            <person name="Johannesson H."/>
        </authorList>
    </citation>
    <scope>NUCLEOTIDE SEQUENCE</scope>
    <source>
        <strain evidence="4">SMH3187-1</strain>
    </source>
</reference>
<feature type="region of interest" description="Disordered" evidence="2">
    <location>
        <begin position="598"/>
        <end position="640"/>
    </location>
</feature>
<feature type="region of interest" description="Disordered" evidence="2">
    <location>
        <begin position="526"/>
        <end position="571"/>
    </location>
</feature>
<evidence type="ECO:0000256" key="1">
    <source>
        <dbReference type="PROSITE-ProRule" id="PRU00042"/>
    </source>
</evidence>
<gene>
    <name evidence="4" type="ORF">B0T18DRAFT_422263</name>
</gene>
<feature type="domain" description="C2H2-type" evidence="3">
    <location>
        <begin position="425"/>
        <end position="453"/>
    </location>
</feature>
<feature type="compositionally biased region" description="Basic and acidic residues" evidence="2">
    <location>
        <begin position="530"/>
        <end position="542"/>
    </location>
</feature>
<feature type="region of interest" description="Disordered" evidence="2">
    <location>
        <begin position="277"/>
        <end position="310"/>
    </location>
</feature>
<dbReference type="Pfam" id="PF26082">
    <property type="entry name" value="zf-C2H2_AcuF"/>
    <property type="match status" value="1"/>
</dbReference>
<dbReference type="InterPro" id="IPR058925">
    <property type="entry name" value="zf-C2H2_AcuF"/>
</dbReference>
<evidence type="ECO:0000313" key="4">
    <source>
        <dbReference type="EMBL" id="KAK0738545.1"/>
    </source>
</evidence>
<keyword evidence="1" id="KW-0479">Metal-binding</keyword>
<dbReference type="AlphaFoldDB" id="A0AA40EG04"/>
<dbReference type="PROSITE" id="PS00028">
    <property type="entry name" value="ZINC_FINGER_C2H2_1"/>
    <property type="match status" value="3"/>
</dbReference>
<feature type="compositionally biased region" description="Low complexity" evidence="2">
    <location>
        <begin position="104"/>
        <end position="120"/>
    </location>
</feature>
<protein>
    <recommendedName>
        <fullName evidence="3">C2H2-type domain-containing protein</fullName>
    </recommendedName>
</protein>
<dbReference type="EMBL" id="JAUKUD010000007">
    <property type="protein sequence ID" value="KAK0738545.1"/>
    <property type="molecule type" value="Genomic_DNA"/>
</dbReference>
<feature type="region of interest" description="Disordered" evidence="2">
    <location>
        <begin position="104"/>
        <end position="151"/>
    </location>
</feature>